<keyword evidence="5" id="KW-0255">Endonuclease</keyword>
<dbReference type="AlphaFoldDB" id="A0A8S4QDX9"/>
<dbReference type="GO" id="GO:0004519">
    <property type="term" value="F:endonuclease activity"/>
    <property type="evidence" value="ECO:0007669"/>
    <property type="project" value="UniProtKB-KW"/>
</dbReference>
<name>A0A8S4QDX9_9NEOP</name>
<dbReference type="InterPro" id="IPR041577">
    <property type="entry name" value="RT_RNaseH_2"/>
</dbReference>
<keyword evidence="10" id="KW-1185">Reference proteome</keyword>
<keyword evidence="2" id="KW-0808">Transferase</keyword>
<protein>
    <submittedName>
        <fullName evidence="9">Jg11310 protein</fullName>
    </submittedName>
</protein>
<dbReference type="Pfam" id="PF17919">
    <property type="entry name" value="RT_RNaseH_2"/>
    <property type="match status" value="1"/>
</dbReference>
<dbReference type="InterPro" id="IPR000477">
    <property type="entry name" value="RT_dom"/>
</dbReference>
<dbReference type="InterPro" id="IPR051320">
    <property type="entry name" value="Viral_Replic_Matur_Polypro"/>
</dbReference>
<dbReference type="SUPFAM" id="SSF56672">
    <property type="entry name" value="DNA/RNA polymerases"/>
    <property type="match status" value="1"/>
</dbReference>
<dbReference type="InterPro" id="IPR043128">
    <property type="entry name" value="Rev_trsase/Diguanyl_cyclase"/>
</dbReference>
<keyword evidence="4" id="KW-0540">Nuclease</keyword>
<dbReference type="GO" id="GO:0006508">
    <property type="term" value="P:proteolysis"/>
    <property type="evidence" value="ECO:0007669"/>
    <property type="project" value="UniProtKB-KW"/>
</dbReference>
<evidence type="ECO:0000256" key="7">
    <source>
        <dbReference type="ARBA" id="ARBA00022918"/>
    </source>
</evidence>
<evidence type="ECO:0000259" key="8">
    <source>
        <dbReference type="PROSITE" id="PS50878"/>
    </source>
</evidence>
<dbReference type="PROSITE" id="PS50878">
    <property type="entry name" value="RT_POL"/>
    <property type="match status" value="1"/>
</dbReference>
<keyword evidence="7" id="KW-0695">RNA-directed DNA polymerase</keyword>
<feature type="domain" description="Reverse transcriptase" evidence="8">
    <location>
        <begin position="34"/>
        <end position="213"/>
    </location>
</feature>
<dbReference type="CDD" id="cd01647">
    <property type="entry name" value="RT_LTR"/>
    <property type="match status" value="1"/>
</dbReference>
<keyword evidence="3" id="KW-0548">Nucleotidyltransferase</keyword>
<dbReference type="FunFam" id="3.30.70.270:FF:000023">
    <property type="entry name" value="Pol"/>
    <property type="match status" value="1"/>
</dbReference>
<dbReference type="PANTHER" id="PTHR33064">
    <property type="entry name" value="POL PROTEIN"/>
    <property type="match status" value="1"/>
</dbReference>
<comment type="caution">
    <text evidence="9">The sequence shown here is derived from an EMBL/GenBank/DDBJ whole genome shotgun (WGS) entry which is preliminary data.</text>
</comment>
<dbReference type="Gene3D" id="3.10.10.10">
    <property type="entry name" value="HIV Type 1 Reverse Transcriptase, subunit A, domain 1"/>
    <property type="match status" value="1"/>
</dbReference>
<gene>
    <name evidence="9" type="primary">jg11310</name>
    <name evidence="9" type="ORF">PAEG_LOCUS161</name>
</gene>
<evidence type="ECO:0000256" key="1">
    <source>
        <dbReference type="ARBA" id="ARBA00022670"/>
    </source>
</evidence>
<dbReference type="GO" id="GO:0003964">
    <property type="term" value="F:RNA-directed DNA polymerase activity"/>
    <property type="evidence" value="ECO:0007669"/>
    <property type="project" value="UniProtKB-KW"/>
</dbReference>
<evidence type="ECO:0000313" key="9">
    <source>
        <dbReference type="EMBL" id="CAH2207540.1"/>
    </source>
</evidence>
<dbReference type="Pfam" id="PF00078">
    <property type="entry name" value="RVT_1"/>
    <property type="match status" value="1"/>
</dbReference>
<dbReference type="GO" id="GO:0008233">
    <property type="term" value="F:peptidase activity"/>
    <property type="evidence" value="ECO:0007669"/>
    <property type="project" value="UniProtKB-KW"/>
</dbReference>
<dbReference type="Proteomes" id="UP000838756">
    <property type="component" value="Unassembled WGS sequence"/>
</dbReference>
<dbReference type="FunFam" id="3.10.10.10:FF:000007">
    <property type="entry name" value="Retrovirus-related Pol polyprotein from transposon 17.6-like Protein"/>
    <property type="match status" value="1"/>
</dbReference>
<dbReference type="Gene3D" id="3.30.70.270">
    <property type="match status" value="2"/>
</dbReference>
<sequence>MVIHLNSDKPVHLRPYRTCNADRIIVRQMVNELLEAQIIQESKSAYASPALLVNKKNGEKRLCIDYRALNKLTIKDKYPMPRIEDLIDRLHGCTFFTNLDLKSGYYQIKMSEESIHKTAFITEDGHYEFLRLPFGLANAPSCFQQMMDKVVGNMRFGNIINYLDDILIVSETAEENLVLLEKVLYIFKENGLTLNLKKCNFLKKEIEFLGYRVNSEGVKPSETKVRAVNEFPTPKTVHQLRQFLGLISYFRKFIKNCAVVCSPLTKLLKKDTAWRWTSEHDSVFSTLKMTLTSEGILVLFDPNKENVLYTDASRDGIAGILMQVTEQGEKPVHYYSRQTTEDEKKYHSFELELLAIVQSLQKF</sequence>
<feature type="non-terminal residue" evidence="9">
    <location>
        <position position="363"/>
    </location>
</feature>
<evidence type="ECO:0000256" key="4">
    <source>
        <dbReference type="ARBA" id="ARBA00022722"/>
    </source>
</evidence>
<dbReference type="InterPro" id="IPR043502">
    <property type="entry name" value="DNA/RNA_pol_sf"/>
</dbReference>
<keyword evidence="1" id="KW-0645">Protease</keyword>
<accession>A0A8S4QDX9</accession>
<evidence type="ECO:0000256" key="6">
    <source>
        <dbReference type="ARBA" id="ARBA00022801"/>
    </source>
</evidence>
<dbReference type="OrthoDB" id="420169at2759"/>
<evidence type="ECO:0000256" key="2">
    <source>
        <dbReference type="ARBA" id="ARBA00022679"/>
    </source>
</evidence>
<evidence type="ECO:0000256" key="3">
    <source>
        <dbReference type="ARBA" id="ARBA00022695"/>
    </source>
</evidence>
<dbReference type="EMBL" id="CAKXAJ010000545">
    <property type="protein sequence ID" value="CAH2207540.1"/>
    <property type="molecule type" value="Genomic_DNA"/>
</dbReference>
<reference evidence="9" key="1">
    <citation type="submission" date="2022-03" db="EMBL/GenBank/DDBJ databases">
        <authorList>
            <person name="Lindestad O."/>
        </authorList>
    </citation>
    <scope>NUCLEOTIDE SEQUENCE</scope>
</reference>
<keyword evidence="6" id="KW-0378">Hydrolase</keyword>
<dbReference type="PANTHER" id="PTHR33064:SF37">
    <property type="entry name" value="RIBONUCLEASE H"/>
    <property type="match status" value="1"/>
</dbReference>
<evidence type="ECO:0000313" key="10">
    <source>
        <dbReference type="Proteomes" id="UP000838756"/>
    </source>
</evidence>
<proteinExistence type="predicted"/>
<organism evidence="9 10">
    <name type="scientific">Pararge aegeria aegeria</name>
    <dbReference type="NCBI Taxonomy" id="348720"/>
    <lineage>
        <taxon>Eukaryota</taxon>
        <taxon>Metazoa</taxon>
        <taxon>Ecdysozoa</taxon>
        <taxon>Arthropoda</taxon>
        <taxon>Hexapoda</taxon>
        <taxon>Insecta</taxon>
        <taxon>Pterygota</taxon>
        <taxon>Neoptera</taxon>
        <taxon>Endopterygota</taxon>
        <taxon>Lepidoptera</taxon>
        <taxon>Glossata</taxon>
        <taxon>Ditrysia</taxon>
        <taxon>Papilionoidea</taxon>
        <taxon>Nymphalidae</taxon>
        <taxon>Satyrinae</taxon>
        <taxon>Satyrini</taxon>
        <taxon>Parargina</taxon>
        <taxon>Pararge</taxon>
    </lineage>
</organism>
<evidence type="ECO:0000256" key="5">
    <source>
        <dbReference type="ARBA" id="ARBA00022759"/>
    </source>
</evidence>